<dbReference type="SUPFAM" id="SSF56214">
    <property type="entry name" value="4'-phosphopantetheinyl transferase"/>
    <property type="match status" value="2"/>
</dbReference>
<dbReference type="EMBL" id="CP117167">
    <property type="protein sequence ID" value="WCT12860.1"/>
    <property type="molecule type" value="Genomic_DNA"/>
</dbReference>
<evidence type="ECO:0000256" key="2">
    <source>
        <dbReference type="ARBA" id="ARBA00022679"/>
    </source>
</evidence>
<evidence type="ECO:0000313" key="4">
    <source>
        <dbReference type="EMBL" id="WCT12860.1"/>
    </source>
</evidence>
<organism evidence="4 5">
    <name type="scientific">Mucilaginibacter jinjuensis</name>
    <dbReference type="NCBI Taxonomy" id="1176721"/>
    <lineage>
        <taxon>Bacteria</taxon>
        <taxon>Pseudomonadati</taxon>
        <taxon>Bacteroidota</taxon>
        <taxon>Sphingobacteriia</taxon>
        <taxon>Sphingobacteriales</taxon>
        <taxon>Sphingobacteriaceae</taxon>
        <taxon>Mucilaginibacter</taxon>
    </lineage>
</organism>
<dbReference type="RefSeq" id="WP_273631132.1">
    <property type="nucleotide sequence ID" value="NZ_CP117167.1"/>
</dbReference>
<dbReference type="PANTHER" id="PTHR12215">
    <property type="entry name" value="PHOSPHOPANTETHEINE TRANSFERASE"/>
    <property type="match status" value="1"/>
</dbReference>
<comment type="similarity">
    <text evidence="1">Belongs to the P-Pant transferase superfamily. Gsp/Sfp/HetI/AcpT family.</text>
</comment>
<dbReference type="PANTHER" id="PTHR12215:SF10">
    <property type="entry name" value="L-AMINOADIPATE-SEMIALDEHYDE DEHYDROGENASE-PHOSPHOPANTETHEINYL TRANSFERASE"/>
    <property type="match status" value="1"/>
</dbReference>
<evidence type="ECO:0000259" key="3">
    <source>
        <dbReference type="Pfam" id="PF01648"/>
    </source>
</evidence>
<keyword evidence="2 4" id="KW-0808">Transferase</keyword>
<accession>A0ABY7T8Q4</accession>
<gene>
    <name evidence="4" type="ORF">PQO05_02795</name>
</gene>
<dbReference type="InterPro" id="IPR037143">
    <property type="entry name" value="4-PPantetheinyl_Trfase_dom_sf"/>
</dbReference>
<dbReference type="Pfam" id="PF01648">
    <property type="entry name" value="ACPS"/>
    <property type="match status" value="1"/>
</dbReference>
<proteinExistence type="inferred from homology"/>
<dbReference type="InterPro" id="IPR050559">
    <property type="entry name" value="P-Pant_transferase_sf"/>
</dbReference>
<dbReference type="InterPro" id="IPR008278">
    <property type="entry name" value="4-PPantetheinyl_Trfase_dom"/>
</dbReference>
<evidence type="ECO:0000256" key="1">
    <source>
        <dbReference type="ARBA" id="ARBA00010990"/>
    </source>
</evidence>
<sequence>MAIAYRQQVDPDTEFALWKIEEEADELYNQLQLNDLEKAYYEKLSKGKRNLHWLGTRVLLRKMLQTDEYIDAQVDAHGKPYLVNIPYHISLSHSFDYAAVMVSKSKPVGIDIEQVKEKVERIAHKFMRPEEMAFLEPNNKIQQLYVCWCAKEAVYKCYGQKEVSFADNIMLEPFSYDTQGAVSARLLKGEVDIPYQVHYMQYEDYMVGYVKG</sequence>
<feature type="domain" description="4'-phosphopantetheinyl transferase" evidence="3">
    <location>
        <begin position="107"/>
        <end position="209"/>
    </location>
</feature>
<dbReference type="GO" id="GO:0016740">
    <property type="term" value="F:transferase activity"/>
    <property type="evidence" value="ECO:0007669"/>
    <property type="project" value="UniProtKB-KW"/>
</dbReference>
<protein>
    <submittedName>
        <fullName evidence="4">4'-phosphopantetheinyl transferase superfamily protein</fullName>
    </submittedName>
</protein>
<dbReference type="Proteomes" id="UP001216139">
    <property type="component" value="Chromosome"/>
</dbReference>
<dbReference type="Gene3D" id="3.90.470.20">
    <property type="entry name" value="4'-phosphopantetheinyl transferase domain"/>
    <property type="match status" value="2"/>
</dbReference>
<name>A0ABY7T8Q4_9SPHI</name>
<evidence type="ECO:0000313" key="5">
    <source>
        <dbReference type="Proteomes" id="UP001216139"/>
    </source>
</evidence>
<keyword evidence="5" id="KW-1185">Reference proteome</keyword>
<reference evidence="4 5" key="1">
    <citation type="submission" date="2023-02" db="EMBL/GenBank/DDBJ databases">
        <title>Genome sequence of Mucilaginibacter jinjuensis strain KACC 16571.</title>
        <authorList>
            <person name="Kim S."/>
            <person name="Heo J."/>
            <person name="Kwon S.-W."/>
        </authorList>
    </citation>
    <scope>NUCLEOTIDE SEQUENCE [LARGE SCALE GENOMIC DNA]</scope>
    <source>
        <strain evidence="4 5">KACC 16571</strain>
    </source>
</reference>